<name>A0A2M7T8M9_9ACTN</name>
<evidence type="ECO:0000313" key="2">
    <source>
        <dbReference type="EMBL" id="PIZ38600.1"/>
    </source>
</evidence>
<feature type="region of interest" description="Disordered" evidence="1">
    <location>
        <begin position="1"/>
        <end position="22"/>
    </location>
</feature>
<protein>
    <submittedName>
        <fullName evidence="2">Uncharacterized protein</fullName>
    </submittedName>
</protein>
<reference evidence="3" key="1">
    <citation type="submission" date="2017-09" db="EMBL/GenBank/DDBJ databases">
        <title>Depth-based differentiation of microbial function through sediment-hosted aquifers and enrichment of novel symbionts in the deep terrestrial subsurface.</title>
        <authorList>
            <person name="Probst A.J."/>
            <person name="Ladd B."/>
            <person name="Jarett J.K."/>
            <person name="Geller-Mcgrath D.E."/>
            <person name="Sieber C.M.K."/>
            <person name="Emerson J.B."/>
            <person name="Anantharaman K."/>
            <person name="Thomas B.C."/>
            <person name="Malmstrom R."/>
            <person name="Stieglmeier M."/>
            <person name="Klingl A."/>
            <person name="Woyke T."/>
            <person name="Ryan C.M."/>
            <person name="Banfield J.F."/>
        </authorList>
    </citation>
    <scope>NUCLEOTIDE SEQUENCE [LARGE SCALE GENOMIC DNA]</scope>
</reference>
<dbReference type="EMBL" id="PFNG01000143">
    <property type="protein sequence ID" value="PIZ38600.1"/>
    <property type="molecule type" value="Genomic_DNA"/>
</dbReference>
<comment type="caution">
    <text evidence="2">The sequence shown here is derived from an EMBL/GenBank/DDBJ whole genome shotgun (WGS) entry which is preliminary data.</text>
</comment>
<accession>A0A2M7T8M9</accession>
<evidence type="ECO:0000313" key="3">
    <source>
        <dbReference type="Proteomes" id="UP000230956"/>
    </source>
</evidence>
<gene>
    <name evidence="2" type="ORF">COY37_05875</name>
</gene>
<sequence>MQDQKIASHRFSLRNAPQQRRPSQPLIVLHSSIGSIDKLKDFVFGEESSAIIWVQEVIELNVNQIDLDYLSGQNRGYRAP</sequence>
<dbReference type="Proteomes" id="UP000230956">
    <property type="component" value="Unassembled WGS sequence"/>
</dbReference>
<evidence type="ECO:0000256" key="1">
    <source>
        <dbReference type="SAM" id="MobiDB-lite"/>
    </source>
</evidence>
<organism evidence="2 3">
    <name type="scientific">Candidatus Aquicultor secundus</name>
    <dbReference type="NCBI Taxonomy" id="1973895"/>
    <lineage>
        <taxon>Bacteria</taxon>
        <taxon>Bacillati</taxon>
        <taxon>Actinomycetota</taxon>
        <taxon>Candidatus Aquicultoria</taxon>
        <taxon>Candidatus Aquicultorales</taxon>
        <taxon>Candidatus Aquicultoraceae</taxon>
        <taxon>Candidatus Aquicultor</taxon>
    </lineage>
</organism>
<dbReference type="AlphaFoldDB" id="A0A2M7T8M9"/>
<proteinExistence type="predicted"/>